<protein>
    <submittedName>
        <fullName evidence="2">Uncharacterized protein</fullName>
    </submittedName>
</protein>
<organism evidence="2 3">
    <name type="scientific">Streptomyces ambofaciens (strain ATCC 23877 / 3486 / DSM 40053 / JCM 4204 / NBRC 12836 / NRRL B-2516)</name>
    <dbReference type="NCBI Taxonomy" id="278992"/>
    <lineage>
        <taxon>Bacteria</taxon>
        <taxon>Bacillati</taxon>
        <taxon>Actinomycetota</taxon>
        <taxon>Actinomycetes</taxon>
        <taxon>Kitasatosporales</taxon>
        <taxon>Streptomycetaceae</taxon>
        <taxon>Streptomyces</taxon>
    </lineage>
</organism>
<evidence type="ECO:0000313" key="3">
    <source>
        <dbReference type="Proteomes" id="UP000061018"/>
    </source>
</evidence>
<evidence type="ECO:0000256" key="1">
    <source>
        <dbReference type="SAM" id="MobiDB-lite"/>
    </source>
</evidence>
<dbReference type="EMBL" id="CP012382">
    <property type="protein sequence ID" value="AKZ54539.1"/>
    <property type="molecule type" value="Genomic_DNA"/>
</dbReference>
<gene>
    <name evidence="2" type="ORF">SAM23877_1490</name>
</gene>
<proteinExistence type="predicted"/>
<accession>A0A0K2ANG9</accession>
<sequence>MPPIGHTHSAQPLVSRFRDPGVRASAWPERPGGTASTQGARPPLRPTGRRASPCPTAPRSRWTGNCPRTRHGI</sequence>
<reference evidence="3" key="1">
    <citation type="journal article" date="2015" name="J. Biotechnol.">
        <title>Complete genome sequence of Streptomyces ambofaciens ATCC 23877, the spiramycin producer.</title>
        <authorList>
            <person name="Thibessard A."/>
            <person name="Haas D."/>
            <person name="Gerbaud C."/>
            <person name="Aigle B."/>
            <person name="Lautru S."/>
            <person name="Pernodet J.L."/>
            <person name="Leblond P."/>
        </authorList>
    </citation>
    <scope>NUCLEOTIDE SEQUENCE [LARGE SCALE GENOMIC DNA]</scope>
    <source>
        <strain evidence="3">ATCC 23877 / 3486 / DSM 40053 / JCM 4204 / NBRC 12836 / NRRL B-2516</strain>
    </source>
</reference>
<feature type="region of interest" description="Disordered" evidence="1">
    <location>
        <begin position="1"/>
        <end position="73"/>
    </location>
</feature>
<dbReference type="Proteomes" id="UP000061018">
    <property type="component" value="Chromosome"/>
</dbReference>
<name>A0A0K2ANG9_STRA7</name>
<evidence type="ECO:0000313" key="2">
    <source>
        <dbReference type="EMBL" id="AKZ54539.1"/>
    </source>
</evidence>
<dbReference type="AlphaFoldDB" id="A0A0K2ANG9"/>
<dbReference type="KEGG" id="samb:SAM23877_1490"/>